<evidence type="ECO:0000313" key="2">
    <source>
        <dbReference type="EMBL" id="GJM53025.1"/>
    </source>
</evidence>
<evidence type="ECO:0008006" key="5">
    <source>
        <dbReference type="Google" id="ProtNLM"/>
    </source>
</evidence>
<dbReference type="Proteomes" id="UP001207736">
    <property type="component" value="Unassembled WGS sequence"/>
</dbReference>
<name>A0AAV5B036_9FLAO</name>
<dbReference type="RefSeq" id="WP_264846316.1">
    <property type="nucleotide sequence ID" value="NZ_BPMA01000020.1"/>
</dbReference>
<keyword evidence="4" id="KW-1185">Reference proteome</keyword>
<proteinExistence type="predicted"/>
<comment type="caution">
    <text evidence="1">The sequence shown here is derived from an EMBL/GenBank/DDBJ whole genome shotgun (WGS) entry which is preliminary data.</text>
</comment>
<dbReference type="EMBL" id="BQKA01000044">
    <property type="protein sequence ID" value="GJM51231.1"/>
    <property type="molecule type" value="Genomic_DNA"/>
</dbReference>
<accession>A0AAV5B036</accession>
<protein>
    <recommendedName>
        <fullName evidence="5">Helix-turn-helix domain-containing protein</fullName>
    </recommendedName>
</protein>
<dbReference type="EMBL" id="BQKB01000024">
    <property type="protein sequence ID" value="GJM53025.1"/>
    <property type="molecule type" value="Genomic_DNA"/>
</dbReference>
<gene>
    <name evidence="1" type="ORF">RCZ15_22040</name>
    <name evidence="2" type="ORF">RCZ16_13420</name>
</gene>
<dbReference type="Proteomes" id="UP001208692">
    <property type="component" value="Unassembled WGS sequence"/>
</dbReference>
<evidence type="ECO:0000313" key="4">
    <source>
        <dbReference type="Proteomes" id="UP001208692"/>
    </source>
</evidence>
<evidence type="ECO:0000313" key="1">
    <source>
        <dbReference type="EMBL" id="GJM51231.1"/>
    </source>
</evidence>
<dbReference type="AlphaFoldDB" id="A0AAV5B036"/>
<sequence>MAKKDTTRLKAEQYYIENIQATQSEVAELFSVRPATIGEWAKKYDWEEKRLNFHASPTIIKQKLQAETIRIMNGEGATFSADAVAKLMAALDRLDKQADPITVYKILTELDYFISQIDPEFARQCTKFHKQFLQHKISNEQ</sequence>
<organism evidence="1 3">
    <name type="scientific">Capnocytophaga catalasegens</name>
    <dbReference type="NCBI Taxonomy" id="1004260"/>
    <lineage>
        <taxon>Bacteria</taxon>
        <taxon>Pseudomonadati</taxon>
        <taxon>Bacteroidota</taxon>
        <taxon>Flavobacteriia</taxon>
        <taxon>Flavobacteriales</taxon>
        <taxon>Flavobacteriaceae</taxon>
        <taxon>Capnocytophaga</taxon>
    </lineage>
</organism>
<reference evidence="1 4" key="1">
    <citation type="submission" date="2021-11" db="EMBL/GenBank/DDBJ databases">
        <title>Draft genome sequence of Capnocytophaga sp. strain KC07075 isolated from cat oral cavity.</title>
        <authorList>
            <person name="Suzuki M."/>
            <person name="Imaoka K."/>
            <person name="Kimura M."/>
            <person name="Morikawa S."/>
            <person name="Maeda K."/>
        </authorList>
    </citation>
    <scope>NUCLEOTIDE SEQUENCE</scope>
    <source>
        <strain evidence="1">KC07075</strain>
        <strain evidence="2 4">KC07079</strain>
    </source>
</reference>
<evidence type="ECO:0000313" key="3">
    <source>
        <dbReference type="Proteomes" id="UP001207736"/>
    </source>
</evidence>